<sequence length="92" mass="10532">MSTEIKIKKSEIEQALTQMKSSSKALTSSFPSSIGNGNRLDVVNKLNEINRTLEQLTENYKALMLHNEEMTRQSVEQMVEKDQELSSKMLIR</sequence>
<evidence type="ECO:0000313" key="2">
    <source>
        <dbReference type="EMBL" id="TYS70219.1"/>
    </source>
</evidence>
<gene>
    <name evidence="2" type="ORF">FZC75_16455</name>
</gene>
<feature type="coiled-coil region" evidence="1">
    <location>
        <begin position="39"/>
        <end position="73"/>
    </location>
</feature>
<dbReference type="Proteomes" id="UP000324517">
    <property type="component" value="Unassembled WGS sequence"/>
</dbReference>
<evidence type="ECO:0000313" key="3">
    <source>
        <dbReference type="Proteomes" id="UP000324517"/>
    </source>
</evidence>
<dbReference type="AlphaFoldDB" id="A0A5D4T4K7"/>
<keyword evidence="1" id="KW-0175">Coiled coil</keyword>
<comment type="caution">
    <text evidence="2">The sequence shown here is derived from an EMBL/GenBank/DDBJ whole genome shotgun (WGS) entry which is preliminary data.</text>
</comment>
<dbReference type="Pfam" id="PF17279">
    <property type="entry name" value="DUF5344"/>
    <property type="match status" value="1"/>
</dbReference>
<evidence type="ECO:0000256" key="1">
    <source>
        <dbReference type="SAM" id="Coils"/>
    </source>
</evidence>
<name>A0A5D4T4K7_9BACI</name>
<proteinExistence type="predicted"/>
<dbReference type="RefSeq" id="WP_148980064.1">
    <property type="nucleotide sequence ID" value="NZ_JBNIKO010000001.1"/>
</dbReference>
<accession>A0A5D4T4K7</accession>
<dbReference type="InterPro" id="IPR046318">
    <property type="entry name" value="DUF5344"/>
</dbReference>
<evidence type="ECO:0008006" key="4">
    <source>
        <dbReference type="Google" id="ProtNLM"/>
    </source>
</evidence>
<protein>
    <recommendedName>
        <fullName evidence="4">YwqI/YxiC family protein</fullName>
    </recommendedName>
</protein>
<reference evidence="2 3" key="1">
    <citation type="submission" date="2019-08" db="EMBL/GenBank/DDBJ databases">
        <title>Bacillus genomes from the desert of Cuatro Cienegas, Coahuila.</title>
        <authorList>
            <person name="Olmedo-Alvarez G."/>
        </authorList>
    </citation>
    <scope>NUCLEOTIDE SEQUENCE [LARGE SCALE GENOMIC DNA]</scope>
    <source>
        <strain evidence="2 3">CH98b_3T</strain>
    </source>
</reference>
<organism evidence="2 3">
    <name type="scientific">Sutcliffiella horikoshii</name>
    <dbReference type="NCBI Taxonomy" id="79883"/>
    <lineage>
        <taxon>Bacteria</taxon>
        <taxon>Bacillati</taxon>
        <taxon>Bacillota</taxon>
        <taxon>Bacilli</taxon>
        <taxon>Bacillales</taxon>
        <taxon>Bacillaceae</taxon>
        <taxon>Sutcliffiella</taxon>
    </lineage>
</organism>
<dbReference type="EMBL" id="VTET01000008">
    <property type="protein sequence ID" value="TYS70219.1"/>
    <property type="molecule type" value="Genomic_DNA"/>
</dbReference>
<dbReference type="OrthoDB" id="2455619at2"/>